<dbReference type="Pfam" id="PF10217">
    <property type="entry name" value="DUF2039"/>
    <property type="match status" value="1"/>
</dbReference>
<feature type="compositionally biased region" description="Polar residues" evidence="1">
    <location>
        <begin position="1"/>
        <end position="11"/>
    </location>
</feature>
<name>A0A2L2YAV1_PARTP</name>
<dbReference type="InterPro" id="IPR019351">
    <property type="entry name" value="DUF2039"/>
</dbReference>
<dbReference type="RefSeq" id="XP_015916877.2">
    <property type="nucleotide sequence ID" value="XM_016061391.3"/>
</dbReference>
<dbReference type="KEGG" id="ptep:107446680"/>
<dbReference type="AlphaFoldDB" id="A0A2L2YAV1"/>
<dbReference type="OrthoDB" id="250548at2759"/>
<dbReference type="OMA" id="CLERNIM"/>
<dbReference type="EMBL" id="IAAA01019285">
    <property type="protein sequence ID" value="LAA05278.1"/>
    <property type="molecule type" value="mRNA"/>
</dbReference>
<organism evidence="2">
    <name type="scientific">Parasteatoda tepidariorum</name>
    <name type="common">Common house spider</name>
    <name type="synonym">Achaearanea tepidariorum</name>
    <dbReference type="NCBI Taxonomy" id="114398"/>
    <lineage>
        <taxon>Eukaryota</taxon>
        <taxon>Metazoa</taxon>
        <taxon>Ecdysozoa</taxon>
        <taxon>Arthropoda</taxon>
        <taxon>Chelicerata</taxon>
        <taxon>Arachnida</taxon>
        <taxon>Araneae</taxon>
        <taxon>Araneomorphae</taxon>
        <taxon>Entelegynae</taxon>
        <taxon>Araneoidea</taxon>
        <taxon>Theridiidae</taxon>
        <taxon>Parasteatoda</taxon>
    </lineage>
</organism>
<dbReference type="PANTHER" id="PTHR22876">
    <property type="entry name" value="ZGC:101016"/>
    <property type="match status" value="1"/>
</dbReference>
<proteinExistence type="evidence at transcript level"/>
<evidence type="ECO:0000313" key="2">
    <source>
        <dbReference type="EMBL" id="LAA05278.1"/>
    </source>
</evidence>
<reference evidence="2" key="1">
    <citation type="journal article" date="2016" name="Mol. Ecol. Resour.">
        <title>Evaluation of the impact of RNA preservation methods of spiders for de novo transcriptome assembly.</title>
        <authorList>
            <person name="Kono N."/>
            <person name="Nakamura H."/>
            <person name="Ito Y."/>
            <person name="Tomita M."/>
            <person name="Arakawa K."/>
        </authorList>
    </citation>
    <scope>NUCLEOTIDE SEQUENCE</scope>
    <source>
        <tissue evidence="2">Whole body</tissue>
    </source>
</reference>
<dbReference type="PANTHER" id="PTHR22876:SF5">
    <property type="entry name" value="CHROMOSOME 9 OPEN READING FRAME 85"/>
    <property type="match status" value="1"/>
</dbReference>
<protein>
    <submittedName>
        <fullName evidence="2">Uncharacterized protein C9orf85 homolog</fullName>
    </submittedName>
</protein>
<accession>A0A2L2YAV1</accession>
<evidence type="ECO:0000256" key="1">
    <source>
        <dbReference type="SAM" id="MobiDB-lite"/>
    </source>
</evidence>
<sequence>MSTQKGNTARTRPQKYKNSEKFNNARYDKTKKTQMINNLELIALCPRCEAIISWKIKYKKYKPLTVPGKCIKCEKKNVKRAYNTICLECSEELDVCAKCGETVEHSEDSD</sequence>
<feature type="region of interest" description="Disordered" evidence="1">
    <location>
        <begin position="1"/>
        <end position="23"/>
    </location>
</feature>
<dbReference type="GeneID" id="107446680"/>
<dbReference type="EMBL" id="IAAA01019286">
    <property type="protein sequence ID" value="LAA05280.1"/>
    <property type="molecule type" value="mRNA"/>
</dbReference>